<dbReference type="Proteomes" id="UP001320154">
    <property type="component" value="Unassembled WGS sequence"/>
</dbReference>
<evidence type="ECO:0000313" key="5">
    <source>
        <dbReference type="Proteomes" id="UP001320154"/>
    </source>
</evidence>
<keyword evidence="3" id="KW-0963">Cytoplasm</keyword>
<dbReference type="PANTHER" id="PTHR38772:SF1">
    <property type="entry name" value="NUCLEOID-ASSOCIATED PROTEIN YEJK"/>
    <property type="match status" value="1"/>
</dbReference>
<keyword evidence="5" id="KW-1185">Reference proteome</keyword>
<evidence type="ECO:0000256" key="1">
    <source>
        <dbReference type="ARBA" id="ARBA00004453"/>
    </source>
</evidence>
<dbReference type="Pfam" id="PF04245">
    <property type="entry name" value="NA37"/>
    <property type="match status" value="1"/>
</dbReference>
<sequence>MHIQEAVIHGLEKVSQSTTVTENFRHVLSAVDNRMENLGEGVLKEYAKQSDSYGTFDADQKTYPFSQLLREYFDKKVGLLEFSIAATRLIAARMMGSPPATGGYVLFIRYTNQGRDWLLIVMLKLKSSTGVDPKTLELLESLSFDINNLHEAARIDLAKWEVNDQPYLSFIKKSSSQDEVTKYFRLALGCTEYTDSHYNTEQAVSALVKYCAEKKWDNTRTQQARQALHDYFDEKYHSADKTVHLKALSGMINDANPDDFYNFVKQEAIPVSDTFSPAKKIFDKLKVIRRKFGTVSVRFEAQDVMNDIVDYDDANGMLYIKNIPQSLIDDILRAKGYDPQ</sequence>
<evidence type="ECO:0000313" key="4">
    <source>
        <dbReference type="EMBL" id="MCE8048181.1"/>
    </source>
</evidence>
<name>A0ABS9B968_9GAMM</name>
<evidence type="ECO:0008006" key="6">
    <source>
        <dbReference type="Google" id="ProtNLM"/>
    </source>
</evidence>
<organism evidence="4 5">
    <name type="scientific">Billgrantia desiderata</name>
    <dbReference type="NCBI Taxonomy" id="52021"/>
    <lineage>
        <taxon>Bacteria</taxon>
        <taxon>Pseudomonadati</taxon>
        <taxon>Pseudomonadota</taxon>
        <taxon>Gammaproteobacteria</taxon>
        <taxon>Oceanospirillales</taxon>
        <taxon>Halomonadaceae</taxon>
        <taxon>Billgrantia</taxon>
    </lineage>
</organism>
<reference evidence="4 5" key="1">
    <citation type="journal article" date="2021" name="Front. Microbiol.">
        <title>Aerobic Denitrification and Heterotrophic Sulfur Oxidation in the Genus Halomonas Revealed by Six Novel Species Characterizations and Genome-Based Analysis.</title>
        <authorList>
            <person name="Wang L."/>
            <person name="Shao Z."/>
        </authorList>
    </citation>
    <scope>NUCLEOTIDE SEQUENCE [LARGE SCALE GENOMIC DNA]</scope>
    <source>
        <strain evidence="4 5">MCCC 1A05748</strain>
    </source>
</reference>
<evidence type="ECO:0000256" key="3">
    <source>
        <dbReference type="ARBA" id="ARBA00022490"/>
    </source>
</evidence>
<comment type="caution">
    <text evidence="4">The sequence shown here is derived from an EMBL/GenBank/DDBJ whole genome shotgun (WGS) entry which is preliminary data.</text>
</comment>
<dbReference type="PANTHER" id="PTHR38772">
    <property type="match status" value="1"/>
</dbReference>
<comment type="subcellular location">
    <subcellularLocation>
        <location evidence="1">Cytoplasm</location>
        <location evidence="1">Nucleoid</location>
    </subcellularLocation>
</comment>
<proteinExistence type="inferred from homology"/>
<dbReference type="RefSeq" id="WP_234251156.1">
    <property type="nucleotide sequence ID" value="NZ_JABFTQ010000010.1"/>
</dbReference>
<dbReference type="EMBL" id="JABFTQ010000010">
    <property type="protein sequence ID" value="MCE8048181.1"/>
    <property type="molecule type" value="Genomic_DNA"/>
</dbReference>
<protein>
    <recommendedName>
        <fullName evidence="6">Nucleoid-associated protein YejK</fullName>
    </recommendedName>
</protein>
<accession>A0ABS9B968</accession>
<gene>
    <name evidence="4" type="ORF">HOP60_15740</name>
</gene>
<comment type="similarity">
    <text evidence="2">Belongs to the YejK family.</text>
</comment>
<evidence type="ECO:0000256" key="2">
    <source>
        <dbReference type="ARBA" id="ARBA00009035"/>
    </source>
</evidence>
<dbReference type="InterPro" id="IPR007358">
    <property type="entry name" value="Nucleoid_associated_NdpA"/>
</dbReference>